<evidence type="ECO:0000313" key="6">
    <source>
        <dbReference type="Proteomes" id="UP000295058"/>
    </source>
</evidence>
<keyword evidence="6" id="KW-1185">Reference proteome</keyword>
<evidence type="ECO:0000259" key="2">
    <source>
        <dbReference type="Pfam" id="PF13400"/>
    </source>
</evidence>
<reference evidence="4 6" key="2">
    <citation type="submission" date="2019-03" db="EMBL/GenBank/DDBJ databases">
        <title>Genomic Encyclopedia of Archaeal and Bacterial Type Strains, Phase II (KMG-II): from individual species to whole genera.</title>
        <authorList>
            <person name="Goeker M."/>
        </authorList>
    </citation>
    <scope>NUCLEOTIDE SEQUENCE [LARGE SCALE GENOMIC DNA]</scope>
    <source>
        <strain evidence="4 6">DSM 15594</strain>
    </source>
</reference>
<comment type="caution">
    <text evidence="3">The sequence shown here is derived from an EMBL/GenBank/DDBJ whole genome shotgun (WGS) entry which is preliminary data.</text>
</comment>
<sequence length="759" mass="80463">MNRLTAFRQRGAFSILAAGTLLLTLGCTMLVMDTGRLYMEQRKLQKLADTAALESIARLNSGRCADAPDTVQTYAQENATRNGFLAQDSQSIATQCVRIDINDGLRTPVADASGHAVEAFATETVPASLVFRAGKMLGLSDKNEITLKATAVAEREGGAPTATFTLGAELLRLDNSKLLGQLLKVVGVDADRLTVLNSNGLADASITPSGLLKALGIEASIYELKALSPQGLVDLVDTQVGLLGIDRLIDVSLEVISDNVLKAELEALRLEILSNPLLKDVQLSLFGTEDMPGLITLASAPDGTLGPALDAGVNLGDLLGTSILIGTSERALEIPELNVLGLAKVQLGIVEPPTIAVGPVGTKAYNAQVRLYVDIDSNKLLGGALSWLTDTVLGLRVHLPLTVDVTTAQAEFISAQCTETPPTATFEVNSSVLNTCIGEMPAANRWSGSARCEDNLQTTDPLVKIAHFIKLSGKTHIEGLSYIEETEPLAEGDIYSTSPNPLALGNTVENIVLGLLDLLAGVFRPPQLVEDSDLDYLGADQDQQIAELATQYLEATKVNGFYNVNNVTDLVLNGSAEKDPETGEPLVPPLANEDWFLEKSIPGTWLVGASHPSTWEDGTFSEAFKAYTSKPYGLLDVIGIPTLGNGYWSCAGLLSSLLSWNQCVDHNLTRLLQTKPGGIDLSSGSDADGLLDLQSDTFTCTNGGLLCILLKPVLALLKPILNGVGALLDTLLADVLGLELGRSDLHLQELNCGAPRLVN</sequence>
<dbReference type="PROSITE" id="PS51257">
    <property type="entry name" value="PROKAR_LIPOPROTEIN"/>
    <property type="match status" value="1"/>
</dbReference>
<keyword evidence="1" id="KW-0812">Transmembrane</keyword>
<dbReference type="EMBL" id="SODO01000002">
    <property type="protein sequence ID" value="TDW61413.1"/>
    <property type="molecule type" value="Genomic_DNA"/>
</dbReference>
<evidence type="ECO:0000313" key="4">
    <source>
        <dbReference type="EMBL" id="TDW61413.1"/>
    </source>
</evidence>
<dbReference type="Proteomes" id="UP000243640">
    <property type="component" value="Unassembled WGS sequence"/>
</dbReference>
<evidence type="ECO:0000313" key="3">
    <source>
        <dbReference type="EMBL" id="OYD25396.1"/>
    </source>
</evidence>
<name>A0A235CLT6_9GAMM</name>
<proteinExistence type="predicted"/>
<evidence type="ECO:0000313" key="5">
    <source>
        <dbReference type="Proteomes" id="UP000243640"/>
    </source>
</evidence>
<dbReference type="InterPro" id="IPR028087">
    <property type="entry name" value="Tad_N"/>
</dbReference>
<feature type="transmembrane region" description="Helical" evidence="1">
    <location>
        <begin position="12"/>
        <end position="32"/>
    </location>
</feature>
<dbReference type="Pfam" id="PF13400">
    <property type="entry name" value="Tad"/>
    <property type="match status" value="1"/>
</dbReference>
<evidence type="ECO:0000256" key="1">
    <source>
        <dbReference type="SAM" id="Phobius"/>
    </source>
</evidence>
<protein>
    <submittedName>
        <fullName evidence="4">Membrane protein</fullName>
    </submittedName>
</protein>
<accession>A0A235CLT6</accession>
<dbReference type="Proteomes" id="UP000295058">
    <property type="component" value="Unassembled WGS sequence"/>
</dbReference>
<feature type="domain" description="Putative Flp pilus-assembly TadG-like N-terminal" evidence="2">
    <location>
        <begin position="11"/>
        <end position="53"/>
    </location>
</feature>
<dbReference type="RefSeq" id="WP_094277227.1">
    <property type="nucleotide sequence ID" value="NZ_NQJF01000003.1"/>
</dbReference>
<dbReference type="OrthoDB" id="5720484at2"/>
<dbReference type="AlphaFoldDB" id="A0A235CLT6"/>
<gene>
    <name evidence="3" type="ORF">B6S09_04030</name>
    <name evidence="4" type="ORF">LY04_00951</name>
</gene>
<reference evidence="3 5" key="1">
    <citation type="submission" date="2017-08" db="EMBL/GenBank/DDBJ databases">
        <title>Draft Genome Sequence of the Marine Bacterium Oceanimonas baumannii ATCC 700832.</title>
        <authorList>
            <person name="Mcclelland W.D."/>
            <person name="Brennan M.A."/>
            <person name="Trachtenberg A.M."/>
            <person name="Maclea K.S."/>
        </authorList>
    </citation>
    <scope>NUCLEOTIDE SEQUENCE [LARGE SCALE GENOMIC DNA]</scope>
    <source>
        <strain evidence="3 5">ATCC 700832</strain>
    </source>
</reference>
<organism evidence="3 5">
    <name type="scientific">Oceanimonas baumannii</name>
    <dbReference type="NCBI Taxonomy" id="129578"/>
    <lineage>
        <taxon>Bacteria</taxon>
        <taxon>Pseudomonadati</taxon>
        <taxon>Pseudomonadota</taxon>
        <taxon>Gammaproteobacteria</taxon>
        <taxon>Aeromonadales</taxon>
        <taxon>Aeromonadaceae</taxon>
        <taxon>Oceanimonas</taxon>
    </lineage>
</organism>
<keyword evidence="1" id="KW-1133">Transmembrane helix</keyword>
<keyword evidence="1" id="KW-0472">Membrane</keyword>
<dbReference type="EMBL" id="NQJF01000003">
    <property type="protein sequence ID" value="OYD25396.1"/>
    <property type="molecule type" value="Genomic_DNA"/>
</dbReference>